<dbReference type="Pfam" id="PF12327">
    <property type="entry name" value="FtsZ_C"/>
    <property type="match status" value="1"/>
</dbReference>
<evidence type="ECO:0000256" key="4">
    <source>
        <dbReference type="HAMAP-Rule" id="MF_00909"/>
    </source>
</evidence>
<feature type="domain" description="Tubulin/FtsZ 2-layer sandwich" evidence="8">
    <location>
        <begin position="208"/>
        <end position="326"/>
    </location>
</feature>
<dbReference type="GO" id="GO:0005525">
    <property type="term" value="F:GTP binding"/>
    <property type="evidence" value="ECO:0007669"/>
    <property type="project" value="UniProtKB-UniRule"/>
</dbReference>
<dbReference type="Gene3D" id="3.40.50.1440">
    <property type="entry name" value="Tubulin/FtsZ, GTPase domain"/>
    <property type="match status" value="1"/>
</dbReference>
<evidence type="ECO:0000256" key="6">
    <source>
        <dbReference type="RuleBase" id="RU000631"/>
    </source>
</evidence>
<dbReference type="CDD" id="cd02201">
    <property type="entry name" value="FtsZ_type1"/>
    <property type="match status" value="1"/>
</dbReference>
<dbReference type="NCBIfam" id="TIGR00065">
    <property type="entry name" value="ftsZ"/>
    <property type="match status" value="1"/>
</dbReference>
<dbReference type="SUPFAM" id="SSF52490">
    <property type="entry name" value="Tubulin nucleotide-binding domain-like"/>
    <property type="match status" value="1"/>
</dbReference>
<keyword evidence="2 4" id="KW-0547">Nucleotide-binding</keyword>
<dbReference type="InterPro" id="IPR018316">
    <property type="entry name" value="Tubulin/FtsZ_2-layer-sand-dom"/>
</dbReference>
<reference evidence="9 10" key="1">
    <citation type="journal article" date="2018" name="Microbiome">
        <title>Fine metagenomic profile of the Mediterranean stratified and mixed water columns revealed by assembly and recruitment.</title>
        <authorList>
            <person name="Haro-Moreno J.M."/>
            <person name="Lopez-Perez M."/>
            <person name="De La Torre J.R."/>
            <person name="Picazo A."/>
            <person name="Camacho A."/>
            <person name="Rodriguez-Valera F."/>
        </authorList>
    </citation>
    <scope>NUCLEOTIDE SEQUENCE [LARGE SCALE GENOMIC DNA]</scope>
    <source>
        <strain evidence="9">MED-G82</strain>
    </source>
</reference>
<dbReference type="GO" id="GO:0005737">
    <property type="term" value="C:cytoplasm"/>
    <property type="evidence" value="ECO:0007669"/>
    <property type="project" value="UniProtKB-SubCell"/>
</dbReference>
<feature type="binding site" evidence="4">
    <location>
        <begin position="22"/>
        <end position="26"/>
    </location>
    <ligand>
        <name>GTP</name>
        <dbReference type="ChEBI" id="CHEBI:37565"/>
    </ligand>
</feature>
<dbReference type="InterPro" id="IPR008280">
    <property type="entry name" value="Tub_FtsZ_C"/>
</dbReference>
<dbReference type="GO" id="GO:0003924">
    <property type="term" value="F:GTPase activity"/>
    <property type="evidence" value="ECO:0007669"/>
    <property type="project" value="UniProtKB-UniRule"/>
</dbReference>
<dbReference type="EMBL" id="QOPE01000004">
    <property type="protein sequence ID" value="RCL42360.1"/>
    <property type="molecule type" value="Genomic_DNA"/>
</dbReference>
<keyword evidence="4 6" id="KW-0717">Septation</keyword>
<feature type="binding site" evidence="4">
    <location>
        <position position="144"/>
    </location>
    <ligand>
        <name>GTP</name>
        <dbReference type="ChEBI" id="CHEBI:37565"/>
    </ligand>
</feature>
<dbReference type="Proteomes" id="UP000253307">
    <property type="component" value="Unassembled WGS sequence"/>
</dbReference>
<dbReference type="GO" id="GO:0032153">
    <property type="term" value="C:cell division site"/>
    <property type="evidence" value="ECO:0007669"/>
    <property type="project" value="UniProtKB-UniRule"/>
</dbReference>
<evidence type="ECO:0000256" key="5">
    <source>
        <dbReference type="NCBIfam" id="TIGR00065"/>
    </source>
</evidence>
<accession>A0A368BYE9</accession>
<feature type="domain" description="Tubulin/FtsZ GTPase" evidence="7">
    <location>
        <begin position="14"/>
        <end position="206"/>
    </location>
</feature>
<dbReference type="Pfam" id="PF00091">
    <property type="entry name" value="Tubulin"/>
    <property type="match status" value="1"/>
</dbReference>
<dbReference type="PROSITE" id="PS01134">
    <property type="entry name" value="FTSZ_1"/>
    <property type="match status" value="1"/>
</dbReference>
<comment type="caution">
    <text evidence="9">The sequence shown here is derived from an EMBL/GenBank/DDBJ whole genome shotgun (WGS) entry which is preliminary data.</text>
</comment>
<evidence type="ECO:0000256" key="3">
    <source>
        <dbReference type="ARBA" id="ARBA00023134"/>
    </source>
</evidence>
<feature type="binding site" evidence="4">
    <location>
        <position position="188"/>
    </location>
    <ligand>
        <name>GTP</name>
        <dbReference type="ChEBI" id="CHEBI:37565"/>
    </ligand>
</feature>
<dbReference type="InterPro" id="IPR000158">
    <property type="entry name" value="Cell_div_FtsZ"/>
</dbReference>
<dbReference type="InterPro" id="IPR003008">
    <property type="entry name" value="Tubulin_FtsZ_GTPase"/>
</dbReference>
<sequence length="373" mass="38956">MNWEIIEDHSEQAKIKVIGVGGAGGNAVIHMMNHNIDGVEFICANTDAQALAKANGATILKLGGGITKGLGAGANPEVGRQAAERDRESLEELLDGADMVFITAGMGGGTGTGAAPIIASIAKEMGALTVAVVTKPFQLEGKKRITAAEQGIAHLVEEVDSLITIPNQKLMEVLGLNVSMQEAFAKADDVLRGAVQGISDIIMKPGYVNVDFADVKTVMSEKGIAMMGTGVAVGKERGVEAASQAIGSELLEDINLKDARGILVNLSAKSPTMGDMHEVNTVVEDIVAEDAQVIYGAVIDENLNEDELTVTVVATGVNQKAPRLAVDNSPSTVKLSPVGLDKDHTKDSVSVGTSSAEDIDFLDVPTFMRKQVD</sequence>
<dbReference type="GO" id="GO:0000917">
    <property type="term" value="P:division septum assembly"/>
    <property type="evidence" value="ECO:0007669"/>
    <property type="project" value="UniProtKB-KW"/>
</dbReference>
<evidence type="ECO:0000313" key="9">
    <source>
        <dbReference type="EMBL" id="RCL42360.1"/>
    </source>
</evidence>
<dbReference type="InterPro" id="IPR036525">
    <property type="entry name" value="Tubulin/FtsZ_GTPase_sf"/>
</dbReference>
<dbReference type="Gene3D" id="3.30.1330.20">
    <property type="entry name" value="Tubulin/FtsZ, C-terminal domain"/>
    <property type="match status" value="1"/>
</dbReference>
<comment type="subcellular location">
    <subcellularLocation>
        <location evidence="4">Cytoplasm</location>
    </subcellularLocation>
    <text evidence="4">Assembles at midcell at the inner surface of the cytoplasmic membrane.</text>
</comment>
<evidence type="ECO:0000256" key="2">
    <source>
        <dbReference type="ARBA" id="ARBA00022741"/>
    </source>
</evidence>
<evidence type="ECO:0000259" key="8">
    <source>
        <dbReference type="SMART" id="SM00865"/>
    </source>
</evidence>
<dbReference type="HAMAP" id="MF_00909">
    <property type="entry name" value="FtsZ"/>
    <property type="match status" value="1"/>
</dbReference>
<keyword evidence="4" id="KW-0963">Cytoplasm</keyword>
<dbReference type="FunFam" id="3.40.50.1440:FF:000001">
    <property type="entry name" value="Cell division protein FtsZ"/>
    <property type="match status" value="1"/>
</dbReference>
<protein>
    <recommendedName>
        <fullName evidence="4 5">Cell division protein FtsZ</fullName>
    </recommendedName>
</protein>
<evidence type="ECO:0000259" key="7">
    <source>
        <dbReference type="SMART" id="SM00864"/>
    </source>
</evidence>
<dbReference type="AlphaFoldDB" id="A0A368BYE9"/>
<dbReference type="SMART" id="SM00864">
    <property type="entry name" value="Tubulin"/>
    <property type="match status" value="1"/>
</dbReference>
<dbReference type="SMART" id="SM00865">
    <property type="entry name" value="Tubulin_C"/>
    <property type="match status" value="1"/>
</dbReference>
<dbReference type="SUPFAM" id="SSF55307">
    <property type="entry name" value="Tubulin C-terminal domain-like"/>
    <property type="match status" value="1"/>
</dbReference>
<feature type="binding site" evidence="4">
    <location>
        <position position="140"/>
    </location>
    <ligand>
        <name>GTP</name>
        <dbReference type="ChEBI" id="CHEBI:37565"/>
    </ligand>
</feature>
<dbReference type="InterPro" id="IPR037103">
    <property type="entry name" value="Tubulin/FtsZ-like_C"/>
</dbReference>
<dbReference type="GO" id="GO:0043093">
    <property type="term" value="P:FtsZ-dependent cytokinesis"/>
    <property type="evidence" value="ECO:0007669"/>
    <property type="project" value="UniProtKB-UniRule"/>
</dbReference>
<proteinExistence type="inferred from homology"/>
<dbReference type="InterPro" id="IPR020805">
    <property type="entry name" value="Cell_div_FtsZ_CS"/>
</dbReference>
<gene>
    <name evidence="4" type="primary">ftsZ</name>
    <name evidence="9" type="ORF">DBW96_00815</name>
</gene>
<comment type="subunit">
    <text evidence="4">Homodimer. Polymerizes to form a dynamic ring structure in a strictly GTP-dependent manner. Interacts directly with several other division proteins.</text>
</comment>
<feature type="binding site" evidence="4">
    <location>
        <begin position="109"/>
        <end position="111"/>
    </location>
    <ligand>
        <name>GTP</name>
        <dbReference type="ChEBI" id="CHEBI:37565"/>
    </ligand>
</feature>
<dbReference type="PANTHER" id="PTHR30314">
    <property type="entry name" value="CELL DIVISION PROTEIN FTSZ-RELATED"/>
    <property type="match status" value="1"/>
</dbReference>
<comment type="similarity">
    <text evidence="1 4 6">Belongs to the FtsZ family.</text>
</comment>
<dbReference type="PANTHER" id="PTHR30314:SF3">
    <property type="entry name" value="MITOCHONDRIAL DIVISION PROTEIN FSZA"/>
    <property type="match status" value="1"/>
</dbReference>
<dbReference type="GO" id="GO:0051258">
    <property type="term" value="P:protein polymerization"/>
    <property type="evidence" value="ECO:0007669"/>
    <property type="project" value="UniProtKB-UniRule"/>
</dbReference>
<dbReference type="PROSITE" id="PS01135">
    <property type="entry name" value="FTSZ_2"/>
    <property type="match status" value="1"/>
</dbReference>
<dbReference type="PRINTS" id="PR00423">
    <property type="entry name" value="CELLDVISFTSZ"/>
</dbReference>
<keyword evidence="4 6" id="KW-0131">Cell cycle</keyword>
<keyword evidence="3 4" id="KW-0342">GTP-binding</keyword>
<evidence type="ECO:0000256" key="1">
    <source>
        <dbReference type="ARBA" id="ARBA00009690"/>
    </source>
</evidence>
<dbReference type="InterPro" id="IPR045061">
    <property type="entry name" value="FtsZ/CetZ"/>
</dbReference>
<keyword evidence="4 6" id="KW-0132">Cell division</keyword>
<organism evidence="9 10">
    <name type="scientific">SAR86 cluster bacterium</name>
    <dbReference type="NCBI Taxonomy" id="2030880"/>
    <lineage>
        <taxon>Bacteria</taxon>
        <taxon>Pseudomonadati</taxon>
        <taxon>Pseudomonadota</taxon>
        <taxon>Gammaproteobacteria</taxon>
        <taxon>SAR86 cluster</taxon>
    </lineage>
</organism>
<dbReference type="InterPro" id="IPR024757">
    <property type="entry name" value="FtsZ_C"/>
</dbReference>
<comment type="function">
    <text evidence="4 6">Essential cell division protein that forms a contractile ring structure (Z ring) at the future cell division site. The regulation of the ring assembly controls the timing and the location of cell division. One of the functions of the FtsZ ring is to recruit other cell division proteins to the septum to produce a new cell wall between the dividing cells. Binds GTP and shows GTPase activity.</text>
</comment>
<evidence type="ECO:0000313" key="10">
    <source>
        <dbReference type="Proteomes" id="UP000253307"/>
    </source>
</evidence>
<name>A0A368BYE9_9GAMM</name>